<dbReference type="SUPFAM" id="SSF52091">
    <property type="entry name" value="SpoIIaa-like"/>
    <property type="match status" value="1"/>
</dbReference>
<dbReference type="InterPro" id="IPR036513">
    <property type="entry name" value="STAS_dom_sf"/>
</dbReference>
<evidence type="ECO:0000313" key="3">
    <source>
        <dbReference type="EMBL" id="KPV46758.1"/>
    </source>
</evidence>
<dbReference type="PANTHER" id="PTHR33745:SF3">
    <property type="entry name" value="RSBT CO-ANTAGONIST PROTEIN RSBRC"/>
    <property type="match status" value="1"/>
</dbReference>
<evidence type="ECO:0000313" key="4">
    <source>
        <dbReference type="Proteomes" id="UP000050509"/>
    </source>
</evidence>
<dbReference type="AlphaFoldDB" id="A0A0P9CLY4"/>
<dbReference type="Proteomes" id="UP000050509">
    <property type="component" value="Unassembled WGS sequence"/>
</dbReference>
<feature type="non-terminal residue" evidence="3">
    <location>
        <position position="1"/>
    </location>
</feature>
<dbReference type="PANTHER" id="PTHR33745">
    <property type="entry name" value="RSBT ANTAGONIST PROTEIN RSBS-RELATED"/>
    <property type="match status" value="1"/>
</dbReference>
<gene>
    <name evidence="3" type="ORF">SE17_43015</name>
</gene>
<dbReference type="Gene3D" id="3.30.750.24">
    <property type="entry name" value="STAS domain"/>
    <property type="match status" value="1"/>
</dbReference>
<reference evidence="3 4" key="1">
    <citation type="submission" date="2015-09" db="EMBL/GenBank/DDBJ databases">
        <title>Draft genome sequence of Kouleothrix aurantiaca JCM 19913.</title>
        <authorList>
            <person name="Hemp J."/>
        </authorList>
    </citation>
    <scope>NUCLEOTIDE SEQUENCE [LARGE SCALE GENOMIC DNA]</scope>
    <source>
        <strain evidence="3 4">COM-B</strain>
    </source>
</reference>
<protein>
    <recommendedName>
        <fullName evidence="2">STAS domain-containing protein</fullName>
    </recommendedName>
</protein>
<organism evidence="3 4">
    <name type="scientific">Kouleothrix aurantiaca</name>
    <dbReference type="NCBI Taxonomy" id="186479"/>
    <lineage>
        <taxon>Bacteria</taxon>
        <taxon>Bacillati</taxon>
        <taxon>Chloroflexota</taxon>
        <taxon>Chloroflexia</taxon>
        <taxon>Chloroflexales</taxon>
        <taxon>Roseiflexineae</taxon>
        <taxon>Roseiflexaceae</taxon>
        <taxon>Kouleothrix</taxon>
    </lineage>
</organism>
<evidence type="ECO:0000256" key="1">
    <source>
        <dbReference type="ARBA" id="ARBA00022553"/>
    </source>
</evidence>
<feature type="domain" description="STAS" evidence="2">
    <location>
        <begin position="1"/>
        <end position="73"/>
    </location>
</feature>
<sequence length="87" mass="9269">RARAVLLDITGVPVIDTQVAHTLIRTGQAVQLLGARMILTGIRPEIAQALVGLGVELSSMITYSTLQRGLAEVERRTGAVSFGRARS</sequence>
<dbReference type="PROSITE" id="PS50801">
    <property type="entry name" value="STAS"/>
    <property type="match status" value="1"/>
</dbReference>
<keyword evidence="4" id="KW-1185">Reference proteome</keyword>
<dbReference type="InterPro" id="IPR051932">
    <property type="entry name" value="Bact_StressResp_Reg"/>
</dbReference>
<dbReference type="EMBL" id="LJCR01003512">
    <property type="protein sequence ID" value="KPV46758.1"/>
    <property type="molecule type" value="Genomic_DNA"/>
</dbReference>
<name>A0A0P9CLY4_9CHLR</name>
<proteinExistence type="predicted"/>
<comment type="caution">
    <text evidence="3">The sequence shown here is derived from an EMBL/GenBank/DDBJ whole genome shotgun (WGS) entry which is preliminary data.</text>
</comment>
<evidence type="ECO:0000259" key="2">
    <source>
        <dbReference type="PROSITE" id="PS50801"/>
    </source>
</evidence>
<keyword evidence="1" id="KW-0597">Phosphoprotein</keyword>
<dbReference type="InterPro" id="IPR002645">
    <property type="entry name" value="STAS_dom"/>
</dbReference>
<accession>A0A0P9CLY4</accession>
<dbReference type="CDD" id="cd07041">
    <property type="entry name" value="STAS_RsbR_RsbS_like"/>
    <property type="match status" value="1"/>
</dbReference>
<dbReference type="Pfam" id="PF01740">
    <property type="entry name" value="STAS"/>
    <property type="match status" value="1"/>
</dbReference>